<protein>
    <submittedName>
        <fullName evidence="4">Uncharacterized protein</fullName>
    </submittedName>
</protein>
<gene>
    <name evidence="4" type="ORF">AX774_g1389</name>
</gene>
<dbReference type="InterPro" id="IPR016024">
    <property type="entry name" value="ARM-type_fold"/>
</dbReference>
<dbReference type="PANTHER" id="PTHR10648">
    <property type="entry name" value="SERINE/THREONINE-PROTEIN PHOSPHATASE PP2A 65 KDA REGULATORY SUBUNIT"/>
    <property type="match status" value="1"/>
</dbReference>
<dbReference type="EMBL" id="LSSK01000113">
    <property type="protein sequence ID" value="OMH85063.1"/>
    <property type="molecule type" value="Genomic_DNA"/>
</dbReference>
<dbReference type="PANTHER" id="PTHR10648:SF1">
    <property type="entry name" value="SERINE_THREONINE-PROTEIN PHOSPHATASE 4 REGULATORY SUBUNIT 1"/>
    <property type="match status" value="1"/>
</dbReference>
<feature type="compositionally biased region" description="Basic and acidic residues" evidence="3">
    <location>
        <begin position="38"/>
        <end position="58"/>
    </location>
</feature>
<dbReference type="InterPro" id="IPR021133">
    <property type="entry name" value="HEAT_type_2"/>
</dbReference>
<evidence type="ECO:0000313" key="5">
    <source>
        <dbReference type="Proteomes" id="UP000188320"/>
    </source>
</evidence>
<feature type="repeat" description="HEAT" evidence="2">
    <location>
        <begin position="319"/>
        <end position="358"/>
    </location>
</feature>
<feature type="repeat" description="HEAT" evidence="2">
    <location>
        <begin position="280"/>
        <end position="317"/>
    </location>
</feature>
<dbReference type="SUPFAM" id="SSF48371">
    <property type="entry name" value="ARM repeat"/>
    <property type="match status" value="1"/>
</dbReference>
<feature type="region of interest" description="Disordered" evidence="3">
    <location>
        <begin position="177"/>
        <end position="205"/>
    </location>
</feature>
<dbReference type="Gene3D" id="1.25.10.10">
    <property type="entry name" value="Leucine-rich Repeat Variant"/>
    <property type="match status" value="1"/>
</dbReference>
<feature type="compositionally biased region" description="Basic and acidic residues" evidence="3">
    <location>
        <begin position="84"/>
        <end position="105"/>
    </location>
</feature>
<feature type="compositionally biased region" description="Low complexity" evidence="3">
    <location>
        <begin position="65"/>
        <end position="83"/>
    </location>
</feature>
<name>A0A1R1PVX6_ZANCU</name>
<dbReference type="InterPro" id="IPR011989">
    <property type="entry name" value="ARM-like"/>
</dbReference>
<dbReference type="Proteomes" id="UP000188320">
    <property type="component" value="Unassembled WGS sequence"/>
</dbReference>
<dbReference type="GO" id="GO:0019888">
    <property type="term" value="F:protein phosphatase regulator activity"/>
    <property type="evidence" value="ECO:0007669"/>
    <property type="project" value="TreeGrafter"/>
</dbReference>
<dbReference type="OrthoDB" id="340346at2759"/>
<evidence type="ECO:0000313" key="4">
    <source>
        <dbReference type="EMBL" id="OMH85063.1"/>
    </source>
</evidence>
<dbReference type="GO" id="GO:0005737">
    <property type="term" value="C:cytoplasm"/>
    <property type="evidence" value="ECO:0007669"/>
    <property type="project" value="TreeGrafter"/>
</dbReference>
<evidence type="ECO:0000256" key="2">
    <source>
        <dbReference type="PROSITE-ProRule" id="PRU00103"/>
    </source>
</evidence>
<reference evidence="5" key="1">
    <citation type="submission" date="2017-01" db="EMBL/GenBank/DDBJ databases">
        <authorList>
            <person name="Wang Y."/>
            <person name="White M."/>
            <person name="Kvist S."/>
            <person name="Moncalvo J.-M."/>
        </authorList>
    </citation>
    <scope>NUCLEOTIDE SEQUENCE [LARGE SCALE GENOMIC DNA]</scope>
    <source>
        <strain evidence="5">COL-18-3</strain>
    </source>
</reference>
<feature type="region of interest" description="Disordered" evidence="3">
    <location>
        <begin position="130"/>
        <end position="164"/>
    </location>
</feature>
<comment type="caution">
    <text evidence="4">The sequence shown here is derived from an EMBL/GenBank/DDBJ whole genome shotgun (WGS) entry which is preliminary data.</text>
</comment>
<feature type="compositionally biased region" description="Low complexity" evidence="3">
    <location>
        <begin position="186"/>
        <end position="196"/>
    </location>
</feature>
<evidence type="ECO:0000256" key="1">
    <source>
        <dbReference type="ARBA" id="ARBA00022737"/>
    </source>
</evidence>
<keyword evidence="1" id="KW-0677">Repeat</keyword>
<feature type="compositionally biased region" description="Basic and acidic residues" evidence="3">
    <location>
        <begin position="1"/>
        <end position="15"/>
    </location>
</feature>
<feature type="compositionally biased region" description="Polar residues" evidence="3">
    <location>
        <begin position="130"/>
        <end position="140"/>
    </location>
</feature>
<dbReference type="PROSITE" id="PS50077">
    <property type="entry name" value="HEAT_REPEAT"/>
    <property type="match status" value="2"/>
</dbReference>
<evidence type="ECO:0000256" key="3">
    <source>
        <dbReference type="SAM" id="MobiDB-lite"/>
    </source>
</evidence>
<dbReference type="InterPro" id="IPR051023">
    <property type="entry name" value="PP2A_Regulatory_Subunit_A"/>
</dbReference>
<organism evidence="4 5">
    <name type="scientific">Zancudomyces culisetae</name>
    <name type="common">Gut fungus</name>
    <name type="synonym">Smittium culisetae</name>
    <dbReference type="NCBI Taxonomy" id="1213189"/>
    <lineage>
        <taxon>Eukaryota</taxon>
        <taxon>Fungi</taxon>
        <taxon>Fungi incertae sedis</taxon>
        <taxon>Zoopagomycota</taxon>
        <taxon>Kickxellomycotina</taxon>
        <taxon>Harpellomycetes</taxon>
        <taxon>Harpellales</taxon>
        <taxon>Legeriomycetaceae</taxon>
        <taxon>Zancudomyces</taxon>
    </lineage>
</organism>
<sequence>MEKVSECVKQGEAEVGKQSLMEDSAADSVRETTDEEGREQITEYKRTEVWQESEKCDSDNGGGIVSSARSSSISSNSNSNIDSGSDRKSYQLNPTDKKMRKDQLKLRLGARGKKRDITEKRDIIVKGRSQQTKTLVQAENSGPERAGGGTKRIGDAKMEGSSTVGSRLSDFFGLFSGESENGEGVGTETETETGGSPIKPAEEFNESRRLKRLTTKGREEKSLNDELKLFQIAMMAQSGRTSEDDEEVYERQRIKRIKAMLHMISMVADEYGRSIKPAVFVPVVERASKDKSYEVRRSAAKAVGALSSVVSRELAYDILYPVFVSLVQDENWRVRRVAACDGLPGLASVLSPPMSIVEVGKVEKTASTFPWPFLGLKKSGWATGGKEAVVEPKIQVPINRIRSEEPVADENNEKQNMSGWLLGKRWSGKVNPVQNDSSGGIQPRLVGANSSDTKYVGEKKWIQLIERLTSSKESNERVKMAVFEGIGKLFIAFANAPKLRDFLIVLVNQHVTKAANAYEAQRASNVSIMTLDLDSDGGDQDDEDEGGYGDGAFGELIGNVIDLSEFSNMDSSIDSTSNQGLSIPRNVDGIWIPSKSSGGPGNLSLSHRSSSVNILSGESHRNSSILFHVAYNFPAILQAVGSHMWDRLRDTYNFLVKVEDFTVRRTLACSLHVIARILSTPTLSEYQSIDLPLFAASGGMATKKVQDDIAIEASRARVVVSEPTFYNTREGDLVDGATGHSGNNNTDQLEQVFCLFLLEVDEVKMYLLKNLAETLRCFDTTVGCGVRVKLWQRSWLSCATCFHHTCWSISYFL</sequence>
<accession>A0A1R1PVX6</accession>
<keyword evidence="5" id="KW-1185">Reference proteome</keyword>
<feature type="region of interest" description="Disordered" evidence="3">
    <location>
        <begin position="1"/>
        <end position="113"/>
    </location>
</feature>
<dbReference type="AlphaFoldDB" id="A0A1R1PVX6"/>
<dbReference type="InterPro" id="IPR000357">
    <property type="entry name" value="HEAT"/>
</dbReference>
<dbReference type="Pfam" id="PF02985">
    <property type="entry name" value="HEAT"/>
    <property type="match status" value="1"/>
</dbReference>
<proteinExistence type="predicted"/>